<dbReference type="SUPFAM" id="SSF56935">
    <property type="entry name" value="Porins"/>
    <property type="match status" value="1"/>
</dbReference>
<dbReference type="InterPro" id="IPR050286">
    <property type="entry name" value="G_neg_Bact_CarbUptk_Porin"/>
</dbReference>
<evidence type="ECO:0000256" key="1">
    <source>
        <dbReference type="ARBA" id="ARBA00004571"/>
    </source>
</evidence>
<accession>A0ABS2HLE8</accession>
<evidence type="ECO:0000256" key="8">
    <source>
        <dbReference type="ARBA" id="ARBA00023136"/>
    </source>
</evidence>
<feature type="chain" id="PRO_5045362935" evidence="10">
    <location>
        <begin position="24"/>
        <end position="414"/>
    </location>
</feature>
<name>A0ABS2HLE8_9VIBR</name>
<evidence type="ECO:0000313" key="12">
    <source>
        <dbReference type="Proteomes" id="UP000809621"/>
    </source>
</evidence>
<dbReference type="RefSeq" id="WP_205158935.1">
    <property type="nucleotide sequence ID" value="NZ_JAFEUM010000005.1"/>
</dbReference>
<evidence type="ECO:0000256" key="6">
    <source>
        <dbReference type="ARBA" id="ARBA00023065"/>
    </source>
</evidence>
<dbReference type="InterPro" id="IPR003192">
    <property type="entry name" value="Porin_LamB"/>
</dbReference>
<keyword evidence="9" id="KW-0998">Cell outer membrane</keyword>
<comment type="caution">
    <text evidence="11">The sequence shown here is derived from an EMBL/GenBank/DDBJ whole genome shotgun (WGS) entry which is preliminary data.</text>
</comment>
<evidence type="ECO:0000256" key="9">
    <source>
        <dbReference type="ARBA" id="ARBA00023237"/>
    </source>
</evidence>
<evidence type="ECO:0000256" key="5">
    <source>
        <dbReference type="ARBA" id="ARBA00022692"/>
    </source>
</evidence>
<evidence type="ECO:0000256" key="4">
    <source>
        <dbReference type="ARBA" id="ARBA00022452"/>
    </source>
</evidence>
<keyword evidence="3" id="KW-0813">Transport</keyword>
<organism evidence="11 12">
    <name type="scientific">Vibrio ulleungensis</name>
    <dbReference type="NCBI Taxonomy" id="2807619"/>
    <lineage>
        <taxon>Bacteria</taxon>
        <taxon>Pseudomonadati</taxon>
        <taxon>Pseudomonadota</taxon>
        <taxon>Gammaproteobacteria</taxon>
        <taxon>Vibrionales</taxon>
        <taxon>Vibrionaceae</taxon>
        <taxon>Vibrio</taxon>
    </lineage>
</organism>
<protein>
    <submittedName>
        <fullName evidence="11">Carbohydrate porin</fullName>
    </submittedName>
</protein>
<dbReference type="EMBL" id="JAFEUM010000005">
    <property type="protein sequence ID" value="MBM7037402.1"/>
    <property type="molecule type" value="Genomic_DNA"/>
</dbReference>
<keyword evidence="5" id="KW-0812">Transmembrane</keyword>
<keyword evidence="8" id="KW-0472">Membrane</keyword>
<keyword evidence="7" id="KW-0626">Porin</keyword>
<dbReference type="Proteomes" id="UP000809621">
    <property type="component" value="Unassembled WGS sequence"/>
</dbReference>
<gene>
    <name evidence="11" type="ORF">JQC93_13385</name>
</gene>
<dbReference type="Pfam" id="PF02264">
    <property type="entry name" value="LamB"/>
    <property type="match status" value="1"/>
</dbReference>
<dbReference type="PANTHER" id="PTHR38762:SF1">
    <property type="entry name" value="CRYPTIC OUTER MEMBRANE PORIN BGLH-RELATED"/>
    <property type="match status" value="1"/>
</dbReference>
<comment type="similarity">
    <text evidence="2">Belongs to the porin LamB (TC 1.B.3) family.</text>
</comment>
<reference evidence="11 12" key="1">
    <citation type="submission" date="2021-02" db="EMBL/GenBank/DDBJ databases">
        <authorList>
            <person name="Park J.-S."/>
        </authorList>
    </citation>
    <scope>NUCLEOTIDE SEQUENCE [LARGE SCALE GENOMIC DNA]</scope>
    <source>
        <strain evidence="11 12">188UL20-2</strain>
    </source>
</reference>
<evidence type="ECO:0000256" key="7">
    <source>
        <dbReference type="ARBA" id="ARBA00023114"/>
    </source>
</evidence>
<feature type="signal peptide" evidence="10">
    <location>
        <begin position="1"/>
        <end position="23"/>
    </location>
</feature>
<evidence type="ECO:0000256" key="3">
    <source>
        <dbReference type="ARBA" id="ARBA00022448"/>
    </source>
</evidence>
<dbReference type="PANTHER" id="PTHR38762">
    <property type="entry name" value="CRYPTIC OUTER MEMBRANE PORIN BGLH-RELATED"/>
    <property type="match status" value="1"/>
</dbReference>
<dbReference type="Gene3D" id="2.40.170.10">
    <property type="entry name" value="Porin, LamB type"/>
    <property type="match status" value="1"/>
</dbReference>
<evidence type="ECO:0000256" key="2">
    <source>
        <dbReference type="ARBA" id="ARBA00007055"/>
    </source>
</evidence>
<sequence length="414" mass="46739">MKTKNINIAVLALAIGSSFSAHASTDFFGYARAGLHVSPDGQKGNGQPDYIRAEGAPNKYRLGNEDDWAELGIRHDLYEEGTERAEIGFMMGTWHNPETRSNSFTIMQAWGQMYGILGSEKTSLWAGQRYTRNIADDMLDFKYWDNSGRGFGLRDIEAGDVLIDFATVYNNVAYTDYQDESKTRRSAVVMPEFRVHGIDFLNGNLTLGVNYAVVVDDTDIKEHVGEGNYDRDGYMFTVNHKSNIAGAYNIFTVQMNGGIGVGGWHDGEGELLNLTTPGTSYRIMNHGFCTINESWGCQYSLAYENISMDDANDDGKDWFAVGIRPKYSWNQYMQTEVELGYQLVNSERYDDSNTSWKATLAQKFQLGTVPHIRFYATYAEAETNWQEVSFGKHSSEENTAIDSWTFGVQFEAWW</sequence>
<keyword evidence="6" id="KW-0406">Ion transport</keyword>
<evidence type="ECO:0000313" key="11">
    <source>
        <dbReference type="EMBL" id="MBM7037402.1"/>
    </source>
</evidence>
<keyword evidence="10" id="KW-0732">Signal</keyword>
<proteinExistence type="inferred from homology"/>
<dbReference type="InterPro" id="IPR036998">
    <property type="entry name" value="Porin_LamB_sf"/>
</dbReference>
<evidence type="ECO:0000256" key="10">
    <source>
        <dbReference type="SAM" id="SignalP"/>
    </source>
</evidence>
<comment type="subcellular location">
    <subcellularLocation>
        <location evidence="1">Cell outer membrane</location>
        <topology evidence="1">Multi-pass membrane protein</topology>
    </subcellularLocation>
</comment>
<keyword evidence="4" id="KW-1134">Transmembrane beta strand</keyword>
<keyword evidence="12" id="KW-1185">Reference proteome</keyword>